<dbReference type="EMBL" id="VFQX01000049">
    <property type="protein sequence ID" value="KAF0974924.1"/>
    <property type="molecule type" value="Genomic_DNA"/>
</dbReference>
<keyword evidence="4" id="KW-1185">Reference proteome</keyword>
<dbReference type="SUPFAM" id="SSF54695">
    <property type="entry name" value="POZ domain"/>
    <property type="match status" value="1"/>
</dbReference>
<feature type="compositionally biased region" description="Polar residues" evidence="1">
    <location>
        <begin position="1"/>
        <end position="13"/>
    </location>
</feature>
<dbReference type="SMART" id="SM00225">
    <property type="entry name" value="BTB"/>
    <property type="match status" value="1"/>
</dbReference>
<dbReference type="AlphaFoldDB" id="A0A6A5BLI9"/>
<dbReference type="VEuPathDB" id="AmoebaDB:NfTy_065580"/>
<dbReference type="Gene3D" id="3.30.710.10">
    <property type="entry name" value="Potassium Channel Kv1.1, Chain A"/>
    <property type="match status" value="1"/>
</dbReference>
<feature type="region of interest" description="Disordered" evidence="1">
    <location>
        <begin position="1"/>
        <end position="51"/>
    </location>
</feature>
<feature type="compositionally biased region" description="Acidic residues" evidence="1">
    <location>
        <begin position="33"/>
        <end position="51"/>
    </location>
</feature>
<dbReference type="VEuPathDB" id="AmoebaDB:NF0015310"/>
<dbReference type="VEuPathDB" id="AmoebaDB:FDP41_006029"/>
<dbReference type="InterPro" id="IPR011333">
    <property type="entry name" value="SKP1/BTB/POZ_sf"/>
</dbReference>
<organism evidence="3 4">
    <name type="scientific">Naegleria fowleri</name>
    <name type="common">Brain eating amoeba</name>
    <dbReference type="NCBI Taxonomy" id="5763"/>
    <lineage>
        <taxon>Eukaryota</taxon>
        <taxon>Discoba</taxon>
        <taxon>Heterolobosea</taxon>
        <taxon>Tetramitia</taxon>
        <taxon>Eutetramitia</taxon>
        <taxon>Vahlkampfiidae</taxon>
        <taxon>Naegleria</taxon>
    </lineage>
</organism>
<evidence type="ECO:0000313" key="3">
    <source>
        <dbReference type="EMBL" id="KAF0974924.1"/>
    </source>
</evidence>
<dbReference type="PROSITE" id="PS50097">
    <property type="entry name" value="BTB"/>
    <property type="match status" value="1"/>
</dbReference>
<dbReference type="GeneID" id="68113247"/>
<comment type="caution">
    <text evidence="3">The sequence shown here is derived from an EMBL/GenBank/DDBJ whole genome shotgun (WGS) entry which is preliminary data.</text>
</comment>
<dbReference type="OrthoDB" id="6359816at2759"/>
<reference evidence="3 4" key="1">
    <citation type="journal article" date="2019" name="Sci. Rep.">
        <title>Nanopore sequencing improves the draft genome of the human pathogenic amoeba Naegleria fowleri.</title>
        <authorList>
            <person name="Liechti N."/>
            <person name="Schurch N."/>
            <person name="Bruggmann R."/>
            <person name="Wittwer M."/>
        </authorList>
    </citation>
    <scope>NUCLEOTIDE SEQUENCE [LARGE SCALE GENOMIC DNA]</scope>
    <source>
        <strain evidence="3 4">ATCC 30894</strain>
    </source>
</reference>
<dbReference type="CDD" id="cd18186">
    <property type="entry name" value="BTB_POZ_ZBTB_KLHL-like"/>
    <property type="match status" value="1"/>
</dbReference>
<dbReference type="Pfam" id="PF00651">
    <property type="entry name" value="BTB"/>
    <property type="match status" value="1"/>
</dbReference>
<gene>
    <name evidence="3" type="ORF">FDP41_006029</name>
</gene>
<protein>
    <recommendedName>
        <fullName evidence="2">BTB domain-containing protein</fullName>
    </recommendedName>
</protein>
<feature type="domain" description="BTB" evidence="2">
    <location>
        <begin position="80"/>
        <end position="164"/>
    </location>
</feature>
<sequence>MKRGNSSPISSSDQRMKKNKQEDDEAAIALDQQAEEEVSEERDEEGEEDDLYMSHEDYWSSVADIGCSDHNDEDEEEDFSDVILRTSFHDYHLHKIVLNKCNYFKMCMKRTLGFNESKQDENGKQMIDLKHAEETLGNSGIKFDKQMFDKVVQFIYCNYVEVEDADVNDLYYLIQIGDFLDMKQLQNYILQNTLPHFKIYLKERLGIEIPIQEIIFYSLSVVADGNDTETELSDIDKNEIFTHSLVQPYKNLMQQLKDMIQHSEVSSIRESSAQSLAQKLCPELTPYPSATGNNVDILLTRSEYVEFSLESCVEMECFCLLFGGLFNLRIDCDERSSAYWWTFTLENLECTYPVKVSLYLMSRNSCGGVEWSCEVFQSSTPLEQGKSQELGVVYGEQLYIGNVDVKGVLMVEKCTNITNNTHVFEQKRGQDPVL</sequence>
<evidence type="ECO:0000313" key="4">
    <source>
        <dbReference type="Proteomes" id="UP000444721"/>
    </source>
</evidence>
<dbReference type="Proteomes" id="UP000444721">
    <property type="component" value="Unassembled WGS sequence"/>
</dbReference>
<evidence type="ECO:0000256" key="1">
    <source>
        <dbReference type="SAM" id="MobiDB-lite"/>
    </source>
</evidence>
<evidence type="ECO:0000259" key="2">
    <source>
        <dbReference type="PROSITE" id="PS50097"/>
    </source>
</evidence>
<proteinExistence type="predicted"/>
<dbReference type="InterPro" id="IPR000210">
    <property type="entry name" value="BTB/POZ_dom"/>
</dbReference>
<dbReference type="RefSeq" id="XP_044559637.1">
    <property type="nucleotide sequence ID" value="XM_044709619.1"/>
</dbReference>
<name>A0A6A5BLI9_NAEFO</name>
<accession>A0A6A5BLI9</accession>